<reference evidence="3 4" key="1">
    <citation type="journal article" date="2013" name="Genome Announc.">
        <title>Complete Genome Sequence of Wohlfahrtiimonas chitiniclastica Strain SH04, Isolated from Chrysomya megacephala Collected from Pudong International Airport in China.</title>
        <authorList>
            <person name="Cao X.M."/>
            <person name="Chen T."/>
            <person name="Xu L.Z."/>
            <person name="Yao L.S."/>
            <person name="Qi J."/>
            <person name="Zhang X.L."/>
            <person name="Yan Q.L."/>
            <person name="Deng Y.H."/>
            <person name="Guo T.Y."/>
            <person name="Wang J."/>
            <person name="Hu K.X."/>
            <person name="Xu B.L."/>
        </authorList>
    </citation>
    <scope>NUCLEOTIDE SEQUENCE [LARGE SCALE GENOMIC DNA]</scope>
    <source>
        <strain evidence="3 4">SH04</strain>
    </source>
</reference>
<organism evidence="3 4">
    <name type="scientific">Wohlfahrtiimonas chitiniclastica SH04</name>
    <dbReference type="NCBI Taxonomy" id="1261130"/>
    <lineage>
        <taxon>Bacteria</taxon>
        <taxon>Pseudomonadati</taxon>
        <taxon>Pseudomonadota</taxon>
        <taxon>Gammaproteobacteria</taxon>
        <taxon>Cardiobacteriales</taxon>
        <taxon>Ignatzschineriaceae</taxon>
        <taxon>Wohlfahrtiimonas</taxon>
    </lineage>
</organism>
<proteinExistence type="predicted"/>
<evidence type="ECO:0000256" key="1">
    <source>
        <dbReference type="SAM" id="MobiDB-lite"/>
    </source>
</evidence>
<keyword evidence="4" id="KW-1185">Reference proteome</keyword>
<keyword evidence="2" id="KW-1133">Transmembrane helix</keyword>
<gene>
    <name evidence="3" type="ORF">F387_01547</name>
</gene>
<keyword evidence="2" id="KW-0812">Transmembrane</keyword>
<comment type="caution">
    <text evidence="3">The sequence shown here is derived from an EMBL/GenBank/DDBJ whole genome shotgun (WGS) entry which is preliminary data.</text>
</comment>
<sequence>MKTLYFWYGLIIIIVATLINYGTVSSSRSYSSGGFSTYSTGSWHK</sequence>
<protein>
    <submittedName>
        <fullName evidence="3">Uncharacterized protein</fullName>
    </submittedName>
</protein>
<dbReference type="HOGENOM" id="CLU_3206935_0_0_6"/>
<name>L8XU59_9GAMM</name>
<dbReference type="Proteomes" id="UP000011617">
    <property type="component" value="Unassembled WGS sequence"/>
</dbReference>
<dbReference type="PATRIC" id="fig|1261130.3.peg.1580"/>
<feature type="region of interest" description="Disordered" evidence="1">
    <location>
        <begin position="25"/>
        <end position="45"/>
    </location>
</feature>
<evidence type="ECO:0000313" key="4">
    <source>
        <dbReference type="Proteomes" id="UP000011617"/>
    </source>
</evidence>
<dbReference type="EMBL" id="AOBV01000010">
    <property type="protein sequence ID" value="ELV07432.1"/>
    <property type="molecule type" value="Genomic_DNA"/>
</dbReference>
<keyword evidence="2" id="KW-0472">Membrane</keyword>
<evidence type="ECO:0000313" key="3">
    <source>
        <dbReference type="EMBL" id="ELV07432.1"/>
    </source>
</evidence>
<evidence type="ECO:0000256" key="2">
    <source>
        <dbReference type="SAM" id="Phobius"/>
    </source>
</evidence>
<accession>L8XU59</accession>
<feature type="transmembrane region" description="Helical" evidence="2">
    <location>
        <begin position="6"/>
        <end position="24"/>
    </location>
</feature>
<dbReference type="AlphaFoldDB" id="L8XU59"/>
<dbReference type="RefSeq" id="WP_008316401.1">
    <property type="nucleotide sequence ID" value="NZ_KB372783.1"/>
</dbReference>